<name>A0AAE4Y801_9RHOB</name>
<organism evidence="2 3">
    <name type="scientific">Stagnihabitans tardus</name>
    <dbReference type="NCBI Taxonomy" id="2699202"/>
    <lineage>
        <taxon>Bacteria</taxon>
        <taxon>Pseudomonadati</taxon>
        <taxon>Pseudomonadota</taxon>
        <taxon>Alphaproteobacteria</taxon>
        <taxon>Rhodobacterales</taxon>
        <taxon>Paracoccaceae</taxon>
        <taxon>Stagnihabitans</taxon>
    </lineage>
</organism>
<dbReference type="EMBL" id="JAABNR010000006">
    <property type="protein sequence ID" value="NBZ87523.1"/>
    <property type="molecule type" value="Genomic_DNA"/>
</dbReference>
<dbReference type="Proteomes" id="UP001193501">
    <property type="component" value="Unassembled WGS sequence"/>
</dbReference>
<reference evidence="2" key="1">
    <citation type="submission" date="2020-01" db="EMBL/GenBank/DDBJ databases">
        <authorList>
            <person name="Chen W.-M."/>
        </authorList>
    </citation>
    <scope>NUCLEOTIDE SEQUENCE</scope>
    <source>
        <strain evidence="2">CYK-10</strain>
    </source>
</reference>
<protein>
    <recommendedName>
        <fullName evidence="4">PepSY domain-containing protein</fullName>
    </recommendedName>
</protein>
<feature type="transmembrane region" description="Helical" evidence="1">
    <location>
        <begin position="145"/>
        <end position="163"/>
    </location>
</feature>
<evidence type="ECO:0000313" key="2">
    <source>
        <dbReference type="EMBL" id="NBZ87523.1"/>
    </source>
</evidence>
<keyword evidence="3" id="KW-1185">Reference proteome</keyword>
<keyword evidence="1" id="KW-1133">Transmembrane helix</keyword>
<dbReference type="Pfam" id="PF03929">
    <property type="entry name" value="PepSY_TM"/>
    <property type="match status" value="1"/>
</dbReference>
<accession>A0AAE4Y801</accession>
<sequence length="171" mass="19291">MWHRRIKTLHGWLGLFAWPWVVMIALTGLYQNHASAIDPFLPGAPLTEAQLSALPASPVTEVEASALLTEPEPVTVFGRPGWQGADGRGIDQATGVRWEPGPWMTLWRDRGGEVIAWRVEWQKLFLRLHRAGWAGENLGTWPADLVALALTLFGLSGLWLFLAPRLRRWRR</sequence>
<feature type="transmembrane region" description="Helical" evidence="1">
    <location>
        <begin position="12"/>
        <end position="30"/>
    </location>
</feature>
<keyword evidence="1" id="KW-0472">Membrane</keyword>
<dbReference type="RefSeq" id="WP_168774331.1">
    <property type="nucleotide sequence ID" value="NZ_JAABNR010000006.1"/>
</dbReference>
<proteinExistence type="predicted"/>
<dbReference type="InterPro" id="IPR005625">
    <property type="entry name" value="PepSY-ass_TM"/>
</dbReference>
<comment type="caution">
    <text evidence="2">The sequence shown here is derived from an EMBL/GenBank/DDBJ whole genome shotgun (WGS) entry which is preliminary data.</text>
</comment>
<keyword evidence="1" id="KW-0812">Transmembrane</keyword>
<evidence type="ECO:0000256" key="1">
    <source>
        <dbReference type="SAM" id="Phobius"/>
    </source>
</evidence>
<evidence type="ECO:0000313" key="3">
    <source>
        <dbReference type="Proteomes" id="UP001193501"/>
    </source>
</evidence>
<dbReference type="AlphaFoldDB" id="A0AAE4Y801"/>
<evidence type="ECO:0008006" key="4">
    <source>
        <dbReference type="Google" id="ProtNLM"/>
    </source>
</evidence>
<gene>
    <name evidence="2" type="ORF">GV832_08015</name>
</gene>